<name>A0ABR4F7I4_9PEZI</name>
<sequence length="146" mass="16431">MRVHEPRKAGKKKRKKPGDQIRTKDLRRGGDFSSAREVMDNFNSKSILSDRITMQPTVRPGLFDNGRASKNQLPDLTFHEMHFLKRPPPPKPVSRGRERAKKRGERELEEVSAFFLHKGLPEAAGTSGRDQPTLSGASSLDRATLT</sequence>
<feature type="region of interest" description="Disordered" evidence="1">
    <location>
        <begin position="120"/>
        <end position="146"/>
    </location>
</feature>
<dbReference type="Proteomes" id="UP001600888">
    <property type="component" value="Unassembled WGS sequence"/>
</dbReference>
<feature type="region of interest" description="Disordered" evidence="1">
    <location>
        <begin position="1"/>
        <end position="34"/>
    </location>
</feature>
<feature type="compositionally biased region" description="Polar residues" evidence="1">
    <location>
        <begin position="128"/>
        <end position="138"/>
    </location>
</feature>
<comment type="caution">
    <text evidence="2">The sequence shown here is derived from an EMBL/GenBank/DDBJ whole genome shotgun (WGS) entry which is preliminary data.</text>
</comment>
<dbReference type="EMBL" id="JBAWTH010000008">
    <property type="protein sequence ID" value="KAL2290640.1"/>
    <property type="molecule type" value="Genomic_DNA"/>
</dbReference>
<evidence type="ECO:0000313" key="2">
    <source>
        <dbReference type="EMBL" id="KAL2290640.1"/>
    </source>
</evidence>
<evidence type="ECO:0000256" key="1">
    <source>
        <dbReference type="SAM" id="MobiDB-lite"/>
    </source>
</evidence>
<proteinExistence type="predicted"/>
<gene>
    <name evidence="2" type="ORF">FJTKL_14675</name>
</gene>
<feature type="region of interest" description="Disordered" evidence="1">
    <location>
        <begin position="82"/>
        <end position="106"/>
    </location>
</feature>
<keyword evidence="3" id="KW-1185">Reference proteome</keyword>
<organism evidence="2 3">
    <name type="scientific">Diaporthe vaccinii</name>
    <dbReference type="NCBI Taxonomy" id="105482"/>
    <lineage>
        <taxon>Eukaryota</taxon>
        <taxon>Fungi</taxon>
        <taxon>Dikarya</taxon>
        <taxon>Ascomycota</taxon>
        <taxon>Pezizomycotina</taxon>
        <taxon>Sordariomycetes</taxon>
        <taxon>Sordariomycetidae</taxon>
        <taxon>Diaporthales</taxon>
        <taxon>Diaporthaceae</taxon>
        <taxon>Diaporthe</taxon>
        <taxon>Diaporthe eres species complex</taxon>
    </lineage>
</organism>
<evidence type="ECO:0000313" key="3">
    <source>
        <dbReference type="Proteomes" id="UP001600888"/>
    </source>
</evidence>
<feature type="compositionally biased region" description="Basic and acidic residues" evidence="1">
    <location>
        <begin position="17"/>
        <end position="30"/>
    </location>
</feature>
<reference evidence="2 3" key="1">
    <citation type="submission" date="2024-03" db="EMBL/GenBank/DDBJ databases">
        <title>A high-quality draft genome sequence of Diaporthe vaccinii, a causative agent of upright dieback and viscid rot disease in cranberry plants.</title>
        <authorList>
            <person name="Sarrasin M."/>
            <person name="Lang B.F."/>
            <person name="Burger G."/>
        </authorList>
    </citation>
    <scope>NUCLEOTIDE SEQUENCE [LARGE SCALE GENOMIC DNA]</scope>
    <source>
        <strain evidence="2 3">IS7</strain>
    </source>
</reference>
<protein>
    <submittedName>
        <fullName evidence="2">Uncharacterized protein</fullName>
    </submittedName>
</protein>
<accession>A0ABR4F7I4</accession>